<evidence type="ECO:0000256" key="2">
    <source>
        <dbReference type="ARBA" id="ARBA00023125"/>
    </source>
</evidence>
<dbReference type="InterPro" id="IPR036390">
    <property type="entry name" value="WH_DNA-bd_sf"/>
</dbReference>
<dbReference type="Gene3D" id="3.40.1410.10">
    <property type="entry name" value="Chorismate lyase-like"/>
    <property type="match status" value="1"/>
</dbReference>
<dbReference type="GO" id="GO:0003677">
    <property type="term" value="F:DNA binding"/>
    <property type="evidence" value="ECO:0007669"/>
    <property type="project" value="UniProtKB-KW"/>
</dbReference>
<gene>
    <name evidence="5" type="ordered locus">Acid_5151</name>
</gene>
<protein>
    <submittedName>
        <fullName evidence="5">Transcriptional regulator, GntR family</fullName>
    </submittedName>
</protein>
<dbReference type="Pfam" id="PF00392">
    <property type="entry name" value="GntR"/>
    <property type="match status" value="1"/>
</dbReference>
<dbReference type="SUPFAM" id="SSF64288">
    <property type="entry name" value="Chorismate lyase-like"/>
    <property type="match status" value="1"/>
</dbReference>
<dbReference type="InParanoid" id="Q01W60"/>
<dbReference type="FunCoup" id="Q01W60">
    <property type="interactions" value="149"/>
</dbReference>
<name>Q01W60_SOLUE</name>
<dbReference type="PRINTS" id="PR00035">
    <property type="entry name" value="HTHGNTR"/>
</dbReference>
<dbReference type="InterPro" id="IPR000524">
    <property type="entry name" value="Tscrpt_reg_HTH_GntR"/>
</dbReference>
<dbReference type="GO" id="GO:0003700">
    <property type="term" value="F:DNA-binding transcription factor activity"/>
    <property type="evidence" value="ECO:0007669"/>
    <property type="project" value="InterPro"/>
</dbReference>
<dbReference type="KEGG" id="sus:Acid_5151"/>
<evidence type="ECO:0000256" key="3">
    <source>
        <dbReference type="ARBA" id="ARBA00023163"/>
    </source>
</evidence>
<evidence type="ECO:0000313" key="5">
    <source>
        <dbReference type="EMBL" id="ABJ86105.1"/>
    </source>
</evidence>
<dbReference type="GO" id="GO:0045892">
    <property type="term" value="P:negative regulation of DNA-templated transcription"/>
    <property type="evidence" value="ECO:0007669"/>
    <property type="project" value="TreeGrafter"/>
</dbReference>
<keyword evidence="3" id="KW-0804">Transcription</keyword>
<accession>Q01W60</accession>
<reference evidence="5" key="1">
    <citation type="submission" date="2006-10" db="EMBL/GenBank/DDBJ databases">
        <title>Complete sequence of Solibacter usitatus Ellin6076.</title>
        <authorList>
            <consortium name="US DOE Joint Genome Institute"/>
            <person name="Copeland A."/>
            <person name="Lucas S."/>
            <person name="Lapidus A."/>
            <person name="Barry K."/>
            <person name="Detter J.C."/>
            <person name="Glavina del Rio T."/>
            <person name="Hammon N."/>
            <person name="Israni S."/>
            <person name="Dalin E."/>
            <person name="Tice H."/>
            <person name="Pitluck S."/>
            <person name="Thompson L.S."/>
            <person name="Brettin T."/>
            <person name="Bruce D."/>
            <person name="Han C."/>
            <person name="Tapia R."/>
            <person name="Gilna P."/>
            <person name="Schmutz J."/>
            <person name="Larimer F."/>
            <person name="Land M."/>
            <person name="Hauser L."/>
            <person name="Kyrpides N."/>
            <person name="Mikhailova N."/>
            <person name="Janssen P.H."/>
            <person name="Kuske C.R."/>
            <person name="Richardson P."/>
        </authorList>
    </citation>
    <scope>NUCLEOTIDE SEQUENCE</scope>
    <source>
        <strain evidence="5">Ellin6076</strain>
    </source>
</reference>
<sequence length="263" mass="29408">MPGPLDKDLPVPLYHQLQAVLKAEIESRKWRADEQLPNETKLAERFGVSKITVRQALQKLADQGYIRREHGRGTFVARRKFDEGPRELTSFTEEMRRHDLSARSRVLAQYVMEADTKVANALVIPLQSPVFVVKRIRLAGDEPMSVQTAHIPAVFVPGIQLAEDASLYEVLQSRYQLYPARARETYFVTAADDAAAALLGIPAGAPVFAVERVTRLPNERPFEFVQSIVRSDRYSIVLDLVKPDAASHSGTVSALRPSRHATP</sequence>
<dbReference type="SMART" id="SM00866">
    <property type="entry name" value="UTRA"/>
    <property type="match status" value="1"/>
</dbReference>
<dbReference type="HOGENOM" id="CLU_063236_8_2_0"/>
<keyword evidence="1" id="KW-0805">Transcription regulation</keyword>
<dbReference type="InterPro" id="IPR011663">
    <property type="entry name" value="UTRA"/>
</dbReference>
<dbReference type="SMART" id="SM00345">
    <property type="entry name" value="HTH_GNTR"/>
    <property type="match status" value="1"/>
</dbReference>
<dbReference type="Gene3D" id="1.10.10.10">
    <property type="entry name" value="Winged helix-like DNA-binding domain superfamily/Winged helix DNA-binding domain"/>
    <property type="match status" value="1"/>
</dbReference>
<dbReference type="PANTHER" id="PTHR44846:SF1">
    <property type="entry name" value="MANNOSYL-D-GLYCERATE TRANSPORT_METABOLISM SYSTEM REPRESSOR MNGR-RELATED"/>
    <property type="match status" value="1"/>
</dbReference>
<dbReference type="EMBL" id="CP000473">
    <property type="protein sequence ID" value="ABJ86105.1"/>
    <property type="molecule type" value="Genomic_DNA"/>
</dbReference>
<dbReference type="Pfam" id="PF07702">
    <property type="entry name" value="UTRA"/>
    <property type="match status" value="1"/>
</dbReference>
<keyword evidence="2" id="KW-0238">DNA-binding</keyword>
<dbReference type="SUPFAM" id="SSF46785">
    <property type="entry name" value="Winged helix' DNA-binding domain"/>
    <property type="match status" value="1"/>
</dbReference>
<dbReference type="CDD" id="cd07377">
    <property type="entry name" value="WHTH_GntR"/>
    <property type="match status" value="1"/>
</dbReference>
<evidence type="ECO:0000256" key="1">
    <source>
        <dbReference type="ARBA" id="ARBA00023015"/>
    </source>
</evidence>
<dbReference type="eggNOG" id="COG2188">
    <property type="taxonomic scope" value="Bacteria"/>
</dbReference>
<organism evidence="5">
    <name type="scientific">Solibacter usitatus (strain Ellin6076)</name>
    <dbReference type="NCBI Taxonomy" id="234267"/>
    <lineage>
        <taxon>Bacteria</taxon>
        <taxon>Pseudomonadati</taxon>
        <taxon>Acidobacteriota</taxon>
        <taxon>Terriglobia</taxon>
        <taxon>Bryobacterales</taxon>
        <taxon>Solibacteraceae</taxon>
        <taxon>Candidatus Solibacter</taxon>
    </lineage>
</organism>
<evidence type="ECO:0000259" key="4">
    <source>
        <dbReference type="PROSITE" id="PS50949"/>
    </source>
</evidence>
<feature type="domain" description="HTH gntR-type" evidence="4">
    <location>
        <begin position="11"/>
        <end position="79"/>
    </location>
</feature>
<dbReference type="AlphaFoldDB" id="Q01W60"/>
<dbReference type="InterPro" id="IPR028978">
    <property type="entry name" value="Chorismate_lyase_/UTRA_dom_sf"/>
</dbReference>
<dbReference type="InterPro" id="IPR036388">
    <property type="entry name" value="WH-like_DNA-bd_sf"/>
</dbReference>
<proteinExistence type="predicted"/>
<dbReference type="STRING" id="234267.Acid_5151"/>
<dbReference type="PROSITE" id="PS50949">
    <property type="entry name" value="HTH_GNTR"/>
    <property type="match status" value="1"/>
</dbReference>
<dbReference type="FunFam" id="1.10.10.10:FF:000079">
    <property type="entry name" value="GntR family transcriptional regulator"/>
    <property type="match status" value="1"/>
</dbReference>
<dbReference type="PANTHER" id="PTHR44846">
    <property type="entry name" value="MANNOSYL-D-GLYCERATE TRANSPORT/METABOLISM SYSTEM REPRESSOR MNGR-RELATED"/>
    <property type="match status" value="1"/>
</dbReference>
<dbReference type="InterPro" id="IPR050679">
    <property type="entry name" value="Bact_HTH_transcr_reg"/>
</dbReference>